<feature type="transmembrane region" description="Helical" evidence="1">
    <location>
        <begin position="20"/>
        <end position="44"/>
    </location>
</feature>
<feature type="transmembrane region" description="Helical" evidence="1">
    <location>
        <begin position="65"/>
        <end position="86"/>
    </location>
</feature>
<gene>
    <name evidence="2" type="ORF">GGR21_000536</name>
</gene>
<dbReference type="AlphaFoldDB" id="A0A840CJ03"/>
<evidence type="ECO:0000313" key="2">
    <source>
        <dbReference type="EMBL" id="MBB4034649.1"/>
    </source>
</evidence>
<keyword evidence="1" id="KW-1133">Transmembrane helix</keyword>
<dbReference type="RefSeq" id="WP_183305611.1">
    <property type="nucleotide sequence ID" value="NZ_JACIEP010000002.1"/>
</dbReference>
<evidence type="ECO:0000313" key="3">
    <source>
        <dbReference type="Proteomes" id="UP000555103"/>
    </source>
</evidence>
<accession>A0A840CJ03</accession>
<comment type="caution">
    <text evidence="2">The sequence shown here is derived from an EMBL/GenBank/DDBJ whole genome shotgun (WGS) entry which is preliminary data.</text>
</comment>
<evidence type="ECO:0000256" key="1">
    <source>
        <dbReference type="SAM" id="Phobius"/>
    </source>
</evidence>
<protein>
    <submittedName>
        <fullName evidence="2">Uncharacterized protein</fullName>
    </submittedName>
</protein>
<dbReference type="Proteomes" id="UP000555103">
    <property type="component" value="Unassembled WGS sequence"/>
</dbReference>
<keyword evidence="3" id="KW-1185">Reference proteome</keyword>
<dbReference type="EMBL" id="JACIEP010000002">
    <property type="protein sequence ID" value="MBB4034649.1"/>
    <property type="molecule type" value="Genomic_DNA"/>
</dbReference>
<sequence length="271" mass="31078">MDFNFSFGDIFRYWNTLTDYINPVWIIAWAIIGGLIGFFLFLVLELVLRKKILVNRRHWSLKYLSYIYMAFFLLFGAFCFTQWFAIHNCQTQLVNNIPAYLGSANAAFNEYLKDEIEAVVEARYLDLTGREALTKTADVAAKTLSDYIKSTETDIGSKVSAMLIQTDFIKEKVVSQLAEKVGEQLLMDKDLTQEMLDVKINNILNDGVLNSVVEKHIRNIFGGLKMQIYLIFLIGLLIPVAEIILAHYLEKKQLKEESDVLQLPLPEQDSV</sequence>
<keyword evidence="1" id="KW-0472">Membrane</keyword>
<reference evidence="2 3" key="1">
    <citation type="submission" date="2020-08" db="EMBL/GenBank/DDBJ databases">
        <title>Genomic Encyclopedia of Type Strains, Phase IV (KMG-IV): sequencing the most valuable type-strain genomes for metagenomic binning, comparative biology and taxonomic classification.</title>
        <authorList>
            <person name="Goeker M."/>
        </authorList>
    </citation>
    <scope>NUCLEOTIDE SEQUENCE [LARGE SCALE GENOMIC DNA]</scope>
    <source>
        <strain evidence="2 3">DSM 104969</strain>
    </source>
</reference>
<proteinExistence type="predicted"/>
<organism evidence="2 3">
    <name type="scientific">Dysgonomonas hofstadii</name>
    <dbReference type="NCBI Taxonomy" id="637886"/>
    <lineage>
        <taxon>Bacteria</taxon>
        <taxon>Pseudomonadati</taxon>
        <taxon>Bacteroidota</taxon>
        <taxon>Bacteroidia</taxon>
        <taxon>Bacteroidales</taxon>
        <taxon>Dysgonomonadaceae</taxon>
        <taxon>Dysgonomonas</taxon>
    </lineage>
</organism>
<feature type="transmembrane region" description="Helical" evidence="1">
    <location>
        <begin position="228"/>
        <end position="249"/>
    </location>
</feature>
<name>A0A840CJ03_9BACT</name>
<keyword evidence="1" id="KW-0812">Transmembrane</keyword>